<dbReference type="InParanoid" id="A0A059CML3"/>
<reference evidence="1" key="1">
    <citation type="submission" date="2013-07" db="EMBL/GenBank/DDBJ databases">
        <title>The genome of Eucalyptus grandis.</title>
        <authorList>
            <person name="Schmutz J."/>
            <person name="Hayes R."/>
            <person name="Myburg A."/>
            <person name="Tuskan G."/>
            <person name="Grattapaglia D."/>
            <person name="Rokhsar D.S."/>
        </authorList>
    </citation>
    <scope>NUCLEOTIDE SEQUENCE</scope>
    <source>
        <tissue evidence="1">Leaf extractions</tissue>
    </source>
</reference>
<evidence type="ECO:0000313" key="1">
    <source>
        <dbReference type="EMBL" id="KCW79175.1"/>
    </source>
</evidence>
<accession>A0A059CML3</accession>
<organism evidence="1">
    <name type="scientific">Eucalyptus grandis</name>
    <name type="common">Flooded gum</name>
    <dbReference type="NCBI Taxonomy" id="71139"/>
    <lineage>
        <taxon>Eukaryota</taxon>
        <taxon>Viridiplantae</taxon>
        <taxon>Streptophyta</taxon>
        <taxon>Embryophyta</taxon>
        <taxon>Tracheophyta</taxon>
        <taxon>Spermatophyta</taxon>
        <taxon>Magnoliopsida</taxon>
        <taxon>eudicotyledons</taxon>
        <taxon>Gunneridae</taxon>
        <taxon>Pentapetalae</taxon>
        <taxon>rosids</taxon>
        <taxon>malvids</taxon>
        <taxon>Myrtales</taxon>
        <taxon>Myrtaceae</taxon>
        <taxon>Myrtoideae</taxon>
        <taxon>Eucalypteae</taxon>
        <taxon>Eucalyptus</taxon>
    </lineage>
</organism>
<dbReference type="Gramene" id="KCW79175">
    <property type="protein sequence ID" value="KCW79175"/>
    <property type="gene ID" value="EUGRSUZ_C00612"/>
</dbReference>
<dbReference type="AlphaFoldDB" id="A0A059CML3"/>
<sequence>MSLLFTFQKNWFDCILLTLLFIPTLFLSYTRSSKDISSPEKQQNLSLSLFQLTKQKQVFKSIVLWKGPSLHIAHFGILSGG</sequence>
<proteinExistence type="predicted"/>
<name>A0A059CML3_EUCGR</name>
<dbReference type="EMBL" id="KK198755">
    <property type="protein sequence ID" value="KCW79175.1"/>
    <property type="molecule type" value="Genomic_DNA"/>
</dbReference>
<gene>
    <name evidence="1" type="ORF">EUGRSUZ_C00612</name>
</gene>
<protein>
    <submittedName>
        <fullName evidence="1">Uncharacterized protein</fullName>
    </submittedName>
</protein>